<feature type="compositionally biased region" description="Low complexity" evidence="1">
    <location>
        <begin position="161"/>
        <end position="171"/>
    </location>
</feature>
<evidence type="ECO:0000256" key="1">
    <source>
        <dbReference type="SAM" id="MobiDB-lite"/>
    </source>
</evidence>
<feature type="compositionally biased region" description="Polar residues" evidence="1">
    <location>
        <begin position="172"/>
        <end position="195"/>
    </location>
</feature>
<feature type="compositionally biased region" description="Low complexity" evidence="1">
    <location>
        <begin position="989"/>
        <end position="1009"/>
    </location>
</feature>
<feature type="compositionally biased region" description="Polar residues" evidence="1">
    <location>
        <begin position="324"/>
        <end position="339"/>
    </location>
</feature>
<feature type="compositionally biased region" description="Acidic residues" evidence="1">
    <location>
        <begin position="290"/>
        <end position="299"/>
    </location>
</feature>
<dbReference type="InterPro" id="IPR036028">
    <property type="entry name" value="SH3-like_dom_sf"/>
</dbReference>
<dbReference type="Proteomes" id="UP000256964">
    <property type="component" value="Unassembled WGS sequence"/>
</dbReference>
<name>A0A371CWW5_9APHY</name>
<feature type="compositionally biased region" description="Low complexity" evidence="1">
    <location>
        <begin position="90"/>
        <end position="104"/>
    </location>
</feature>
<feature type="region of interest" description="Disordered" evidence="1">
    <location>
        <begin position="439"/>
        <end position="784"/>
    </location>
</feature>
<feature type="compositionally biased region" description="Basic and acidic residues" evidence="1">
    <location>
        <begin position="517"/>
        <end position="533"/>
    </location>
</feature>
<feature type="compositionally biased region" description="Low complexity" evidence="1">
    <location>
        <begin position="676"/>
        <end position="699"/>
    </location>
</feature>
<keyword evidence="3" id="KW-1185">Reference proteome</keyword>
<feature type="compositionally biased region" description="Polar residues" evidence="1">
    <location>
        <begin position="1016"/>
        <end position="1040"/>
    </location>
</feature>
<feature type="compositionally biased region" description="Acidic residues" evidence="1">
    <location>
        <begin position="499"/>
        <end position="511"/>
    </location>
</feature>
<feature type="compositionally biased region" description="Pro residues" evidence="1">
    <location>
        <begin position="635"/>
        <end position="644"/>
    </location>
</feature>
<dbReference type="AlphaFoldDB" id="A0A371CWW5"/>
<feature type="compositionally biased region" description="Acidic residues" evidence="1">
    <location>
        <begin position="412"/>
        <end position="422"/>
    </location>
</feature>
<feature type="compositionally biased region" description="Acidic residues" evidence="1">
    <location>
        <begin position="584"/>
        <end position="595"/>
    </location>
</feature>
<dbReference type="SUPFAM" id="SSF50044">
    <property type="entry name" value="SH3-domain"/>
    <property type="match status" value="1"/>
</dbReference>
<feature type="compositionally biased region" description="Pro residues" evidence="1">
    <location>
        <begin position="765"/>
        <end position="781"/>
    </location>
</feature>
<accession>A0A371CWW5</accession>
<organism evidence="2 3">
    <name type="scientific">Lentinus brumalis</name>
    <dbReference type="NCBI Taxonomy" id="2498619"/>
    <lineage>
        <taxon>Eukaryota</taxon>
        <taxon>Fungi</taxon>
        <taxon>Dikarya</taxon>
        <taxon>Basidiomycota</taxon>
        <taxon>Agaricomycotina</taxon>
        <taxon>Agaricomycetes</taxon>
        <taxon>Polyporales</taxon>
        <taxon>Polyporaceae</taxon>
        <taxon>Lentinus</taxon>
    </lineage>
</organism>
<feature type="compositionally biased region" description="Polar residues" evidence="1">
    <location>
        <begin position="941"/>
        <end position="954"/>
    </location>
</feature>
<feature type="region of interest" description="Disordered" evidence="1">
    <location>
        <begin position="232"/>
        <end position="422"/>
    </location>
</feature>
<evidence type="ECO:0008006" key="4">
    <source>
        <dbReference type="Google" id="ProtNLM"/>
    </source>
</evidence>
<dbReference type="EMBL" id="KZ857445">
    <property type="protein sequence ID" value="RDX44769.1"/>
    <property type="molecule type" value="Genomic_DNA"/>
</dbReference>
<sequence>MAMDASELGRWTRFAGKGGIGKCTALQDCIAEEPQDLMFMKDDEIIVLMQIPGHVDLYLGYCEGVVGNFHGDAVRFHGRLKKPVLTKRGSAASPISRPSSSQSAFTVSARDAPSPAVLSVREAFSPVALSPRDSWSPLVMRDVPPPQASALQIEPSVSSSSSMSFSAASQSPLASPNPERSMSHESQATSLSSAPITPADDGADGASIARTADASDTESLAPPIRLEEIAKQLSSDSPVEHFYSPSPTTSRFPPGDRDSVYSDDEPNPRISIASSDNGGVNIGLSLLGDGGDDSDDSDAESFSAIRRVQSPESTFSLRVPMTAGSESQYSESPRSTTQFARVASPDSTVEGPFEPPSARSESHYSASPPASQALDLPPTARSERSESNYSGSPVSTRAPLPPGEGIVRPESEYDFSEDWEGADDIYDQYRYSRFSMASKMSRMSRRMSKGSMHSAHSDAPPVPTPAERPSIDSNRDRKGSKGKIPSRLAESTTQADMDVQADGDGDEDEESMSPLSRMERNRPAPLTIRKEPEPSPLLHATFGSPVASPTAPSATSGSFASPTLVDPAFSMNMGATNPRKSRDEDDDSEESSDDEESRRSRQEVAQPSRNDPMPMSAMSQAAEIVNEHSSARSSPPTPAVPPLSPRSDESSATLEKRRLAVANADPTDEPPPPPYSSAEASGAGASGSTSGSTTQAPTPATSPPPGNSVVNAPPGQPTHPTARPIDPNRQPVHPMMRQSLFAPHPGAPKPAAAPVGPMYGRPNQQQPPPQPMPQHVGPPPGSAYQVLGMAFQARREGRPAPPTIYGRFEFDLTMSMGPVPITFTTEPQNNVPANRAMRPPPMPWSPPGGVGAGPSRVGSPASLLSARGVVDPTGRRSATSPPLRGPSPLQGSAPLQIDQVLADVAGSGRGASPAPSLGARITSPPPSLGARITSPPPMSAVNGSQPIQRANFSPQAGGPRPRSRSFSGMASGDLSVRTQLDVGSRDDSSAAALSSQLSPPLSPIRPLQITTKRSKSAMSTTTIAPSNVPSPQRATVSHSPTVLRGLHAPSPLSQAVHTAGPGGGGPGAPPPRTLSLQLRKSFARYL</sequence>
<reference evidence="2 3" key="1">
    <citation type="journal article" date="2018" name="Biotechnol. Biofuels">
        <title>Integrative visual omics of the white-rot fungus Polyporus brumalis exposes the biotechnological potential of its oxidative enzymes for delignifying raw plant biomass.</title>
        <authorList>
            <person name="Miyauchi S."/>
            <person name="Rancon A."/>
            <person name="Drula E."/>
            <person name="Hage H."/>
            <person name="Chaduli D."/>
            <person name="Favel A."/>
            <person name="Grisel S."/>
            <person name="Henrissat B."/>
            <person name="Herpoel-Gimbert I."/>
            <person name="Ruiz-Duenas F.J."/>
            <person name="Chevret D."/>
            <person name="Hainaut M."/>
            <person name="Lin J."/>
            <person name="Wang M."/>
            <person name="Pangilinan J."/>
            <person name="Lipzen A."/>
            <person name="Lesage-Meessen L."/>
            <person name="Navarro D."/>
            <person name="Riley R."/>
            <person name="Grigoriev I.V."/>
            <person name="Zhou S."/>
            <person name="Raouche S."/>
            <person name="Rosso M.N."/>
        </authorList>
    </citation>
    <scope>NUCLEOTIDE SEQUENCE [LARGE SCALE GENOMIC DNA]</scope>
    <source>
        <strain evidence="2 3">BRFM 1820</strain>
    </source>
</reference>
<feature type="compositionally biased region" description="Basic and acidic residues" evidence="1">
    <location>
        <begin position="469"/>
        <end position="479"/>
    </location>
</feature>
<protein>
    <recommendedName>
        <fullName evidence="4">SH3 domain-containing protein</fullName>
    </recommendedName>
</protein>
<dbReference type="OrthoDB" id="159449at2759"/>
<evidence type="ECO:0000313" key="3">
    <source>
        <dbReference type="Proteomes" id="UP000256964"/>
    </source>
</evidence>
<dbReference type="STRING" id="139420.A0A371CWW5"/>
<feature type="compositionally biased region" description="Basic and acidic residues" evidence="1">
    <location>
        <begin position="646"/>
        <end position="658"/>
    </location>
</feature>
<gene>
    <name evidence="2" type="ORF">OH76DRAFT_1408711</name>
</gene>
<feature type="region of interest" description="Disordered" evidence="1">
    <location>
        <begin position="87"/>
        <end position="107"/>
    </location>
</feature>
<feature type="region of interest" description="Disordered" evidence="1">
    <location>
        <begin position="161"/>
        <end position="206"/>
    </location>
</feature>
<feature type="compositionally biased region" description="Low complexity" evidence="1">
    <location>
        <begin position="544"/>
        <end position="563"/>
    </location>
</feature>
<proteinExistence type="predicted"/>
<evidence type="ECO:0000313" key="2">
    <source>
        <dbReference type="EMBL" id="RDX44769.1"/>
    </source>
</evidence>
<feature type="region of interest" description="Disordered" evidence="1">
    <location>
        <begin position="821"/>
        <end position="1076"/>
    </location>
</feature>